<reference evidence="2" key="1">
    <citation type="journal article" date="2019" name="Int. J. Syst. Evol. Microbiol.">
        <title>The Global Catalogue of Microorganisms (GCM) 10K type strain sequencing project: providing services to taxonomists for standard genome sequencing and annotation.</title>
        <authorList>
            <consortium name="The Broad Institute Genomics Platform"/>
            <consortium name="The Broad Institute Genome Sequencing Center for Infectious Disease"/>
            <person name="Wu L."/>
            <person name="Ma J."/>
        </authorList>
    </citation>
    <scope>NUCLEOTIDE SEQUENCE [LARGE SCALE GENOMIC DNA]</scope>
    <source>
        <strain evidence="2">JCM 15089</strain>
    </source>
</reference>
<gene>
    <name evidence="1" type="ORF">GCM10008942_24090</name>
</gene>
<name>A0ABP3PSM3_9PROT</name>
<dbReference type="PIRSF" id="PIRSF034285">
    <property type="entry name" value="UCP034285"/>
    <property type="match status" value="1"/>
</dbReference>
<proteinExistence type="predicted"/>
<dbReference type="SUPFAM" id="SSF52540">
    <property type="entry name" value="P-loop containing nucleoside triphosphate hydrolases"/>
    <property type="match status" value="1"/>
</dbReference>
<protein>
    <recommendedName>
        <fullName evidence="3">Protein ImuA</fullName>
    </recommendedName>
</protein>
<dbReference type="InterPro" id="IPR027417">
    <property type="entry name" value="P-loop_NTPase"/>
</dbReference>
<accession>A0ABP3PSM3</accession>
<keyword evidence="2" id="KW-1185">Reference proteome</keyword>
<sequence>MALRAALAAVEPHGVRVELGVPRLDQALAGGLMRGALHEVFASPSHEASAAGFVAGLCGRLGGPLLWIRQDYAGLECGELTATGLFELGLDPARLLLLRVPDAADALKAASDALTCAALGAVVIEVMGSPKQLDLVAYRRLALAAGESGVTAVLLRQAATSSGIGGAETRWLVRAASSEDDINWGQPAFDVDLQRNRHGPAGHWVIQWSCDDGVFRPTDRGAVVSAPSDRPFAAPVAEASAA</sequence>
<dbReference type="EMBL" id="BAAADD010000006">
    <property type="protein sequence ID" value="GAA0574527.1"/>
    <property type="molecule type" value="Genomic_DNA"/>
</dbReference>
<evidence type="ECO:0008006" key="3">
    <source>
        <dbReference type="Google" id="ProtNLM"/>
    </source>
</evidence>
<evidence type="ECO:0000313" key="2">
    <source>
        <dbReference type="Proteomes" id="UP001499951"/>
    </source>
</evidence>
<organism evidence="1 2">
    <name type="scientific">Rhizomicrobium electricum</name>
    <dbReference type="NCBI Taxonomy" id="480070"/>
    <lineage>
        <taxon>Bacteria</taxon>
        <taxon>Pseudomonadati</taxon>
        <taxon>Pseudomonadota</taxon>
        <taxon>Alphaproteobacteria</taxon>
        <taxon>Micropepsales</taxon>
        <taxon>Micropepsaceae</taxon>
        <taxon>Rhizomicrobium</taxon>
    </lineage>
</organism>
<dbReference type="InterPro" id="IPR017026">
    <property type="entry name" value="ImuA"/>
</dbReference>
<dbReference type="Gene3D" id="3.40.50.300">
    <property type="entry name" value="P-loop containing nucleotide triphosphate hydrolases"/>
    <property type="match status" value="1"/>
</dbReference>
<dbReference type="Proteomes" id="UP001499951">
    <property type="component" value="Unassembled WGS sequence"/>
</dbReference>
<comment type="caution">
    <text evidence="1">The sequence shown here is derived from an EMBL/GenBank/DDBJ whole genome shotgun (WGS) entry which is preliminary data.</text>
</comment>
<evidence type="ECO:0000313" key="1">
    <source>
        <dbReference type="EMBL" id="GAA0574527.1"/>
    </source>
</evidence>